<dbReference type="RefSeq" id="WP_031130335.1">
    <property type="nucleotide sequence ID" value="NZ_CP017316.1"/>
</dbReference>
<dbReference type="AlphaFoldDB" id="A0A1D8GAJ9"/>
<dbReference type="Proteomes" id="UP000095349">
    <property type="component" value="Chromosome"/>
</dbReference>
<dbReference type="PATRIC" id="fig|285473.5.peg.5645"/>
<accession>A0A1D8GAJ9</accession>
<proteinExistence type="predicted"/>
<dbReference type="GeneID" id="91406844"/>
<protein>
    <recommendedName>
        <fullName evidence="1">Pvc16 N-terminal domain-containing protein</fullName>
    </recommendedName>
</protein>
<keyword evidence="3" id="KW-1185">Reference proteome</keyword>
<gene>
    <name evidence="2" type="ORF">A4G23_05356</name>
</gene>
<organism evidence="2 3">
    <name type="scientific">Streptomyces rubrolavendulae</name>
    <dbReference type="NCBI Taxonomy" id="285473"/>
    <lineage>
        <taxon>Bacteria</taxon>
        <taxon>Bacillati</taxon>
        <taxon>Actinomycetota</taxon>
        <taxon>Actinomycetes</taxon>
        <taxon>Kitasatosporales</taxon>
        <taxon>Streptomycetaceae</taxon>
        <taxon>Streptomyces</taxon>
    </lineage>
</organism>
<evidence type="ECO:0000313" key="2">
    <source>
        <dbReference type="EMBL" id="AOT62458.1"/>
    </source>
</evidence>
<dbReference type="InterPro" id="IPR025351">
    <property type="entry name" value="Pvc16_N"/>
</dbReference>
<dbReference type="STRING" id="285473.A4G23_05356"/>
<evidence type="ECO:0000259" key="1">
    <source>
        <dbReference type="Pfam" id="PF14065"/>
    </source>
</evidence>
<feature type="domain" description="Pvc16 N-terminal" evidence="1">
    <location>
        <begin position="9"/>
        <end position="182"/>
    </location>
</feature>
<sequence length="198" mass="21797">MGDFGVIADVSSVIVDTLTRSLRGLSQVEPPVAELNDLSETVQTPPPKLTVFLYEIAEDPASRNRPPVRSLPPAPPTIRRPPMALLLRYLITPWGGDQETQHRMLGRALQTFHDDAVLDGARLSGSLAGGTDALHLTLTPLTLDQKSWVWYAIQKPYRLSLNYEVRVVDLDSAAERPVRPVRTRTIEGAGAVERTTTP</sequence>
<evidence type="ECO:0000313" key="3">
    <source>
        <dbReference type="Proteomes" id="UP000095349"/>
    </source>
</evidence>
<reference evidence="2 3" key="1">
    <citation type="submission" date="2016-09" db="EMBL/GenBank/DDBJ databases">
        <title>Streptomyces rubrolavendulae MJM4426 Genome sequencing and assembly.</title>
        <authorList>
            <person name="Kim J.-G."/>
        </authorList>
    </citation>
    <scope>NUCLEOTIDE SEQUENCE [LARGE SCALE GENOMIC DNA]</scope>
    <source>
        <strain evidence="2 3">MJM4426</strain>
    </source>
</reference>
<dbReference type="OrthoDB" id="527247at2"/>
<name>A0A1D8GAJ9_9ACTN</name>
<dbReference type="KEGG" id="srn:A4G23_05356"/>
<dbReference type="EMBL" id="CP017316">
    <property type="protein sequence ID" value="AOT62458.1"/>
    <property type="molecule type" value="Genomic_DNA"/>
</dbReference>
<dbReference type="Pfam" id="PF14065">
    <property type="entry name" value="Pvc16_N"/>
    <property type="match status" value="1"/>
</dbReference>